<evidence type="ECO:0000256" key="1">
    <source>
        <dbReference type="SAM" id="MobiDB-lite"/>
    </source>
</evidence>
<reference evidence="2 3" key="2">
    <citation type="submission" date="2020-03" db="EMBL/GenBank/DDBJ databases">
        <authorList>
            <person name="Ichikawa N."/>
            <person name="Kimura A."/>
            <person name="Kitahashi Y."/>
            <person name="Uohara A."/>
        </authorList>
    </citation>
    <scope>NUCLEOTIDE SEQUENCE [LARGE SCALE GENOMIC DNA]</scope>
    <source>
        <strain evidence="2 3">NBRC 105367</strain>
    </source>
</reference>
<dbReference type="RefSeq" id="WP_173161601.1">
    <property type="nucleotide sequence ID" value="NZ_AP022871.1"/>
</dbReference>
<reference evidence="2 3" key="1">
    <citation type="submission" date="2020-03" db="EMBL/GenBank/DDBJ databases">
        <title>Whole genome shotgun sequence of Phytohabitans suffuscus NBRC 105367.</title>
        <authorList>
            <person name="Komaki H."/>
            <person name="Tamura T."/>
        </authorList>
    </citation>
    <scope>NUCLEOTIDE SEQUENCE [LARGE SCALE GENOMIC DNA]</scope>
    <source>
        <strain evidence="2 3">NBRC 105367</strain>
    </source>
</reference>
<name>A0A6F8YU44_9ACTN</name>
<feature type="compositionally biased region" description="Low complexity" evidence="1">
    <location>
        <begin position="183"/>
        <end position="193"/>
    </location>
</feature>
<proteinExistence type="predicted"/>
<feature type="region of interest" description="Disordered" evidence="1">
    <location>
        <begin position="178"/>
        <end position="200"/>
    </location>
</feature>
<sequence>MGRFDRFKRISDPVDGTAQVVSATSAPDGQGSAACGMHLVVSAPGVPAFAVEGTYMVKMAKWPWPGMVLPITVSRADPARFKIRWDRVPTGRAAAAERAARLAETLNAQAAGWTASGPPPAGVSLDGAVFVNGRPATPAEVERVVGTLGAALGGQRPPGAGATGQDRLGRLERLAALHRSGRSRPPSTSGSRPRSSRAEGVAIRRQCLVARPPRSCGGQLCSGRRLSAVWPGGDCAASSSVISRSRRNWTVR</sequence>
<evidence type="ECO:0000313" key="3">
    <source>
        <dbReference type="Proteomes" id="UP000503011"/>
    </source>
</evidence>
<keyword evidence="3" id="KW-1185">Reference proteome</keyword>
<accession>A0A6F8YU44</accession>
<dbReference type="Proteomes" id="UP000503011">
    <property type="component" value="Chromosome"/>
</dbReference>
<dbReference type="AlphaFoldDB" id="A0A6F8YU44"/>
<gene>
    <name evidence="2" type="ORF">Psuf_069550</name>
</gene>
<dbReference type="KEGG" id="psuu:Psuf_069550"/>
<organism evidence="2 3">
    <name type="scientific">Phytohabitans suffuscus</name>
    <dbReference type="NCBI Taxonomy" id="624315"/>
    <lineage>
        <taxon>Bacteria</taxon>
        <taxon>Bacillati</taxon>
        <taxon>Actinomycetota</taxon>
        <taxon>Actinomycetes</taxon>
        <taxon>Micromonosporales</taxon>
        <taxon>Micromonosporaceae</taxon>
    </lineage>
</organism>
<protein>
    <submittedName>
        <fullName evidence="2">Uncharacterized protein</fullName>
    </submittedName>
</protein>
<dbReference type="EMBL" id="AP022871">
    <property type="protein sequence ID" value="BCB89642.1"/>
    <property type="molecule type" value="Genomic_DNA"/>
</dbReference>
<evidence type="ECO:0000313" key="2">
    <source>
        <dbReference type="EMBL" id="BCB89642.1"/>
    </source>
</evidence>